<dbReference type="PANTHER" id="PTHR38340">
    <property type="entry name" value="S-LAYER PROTEIN"/>
    <property type="match status" value="1"/>
</dbReference>
<organism evidence="3 4">
    <name type="scientific">Oceanibaculum indicum P24</name>
    <dbReference type="NCBI Taxonomy" id="1207063"/>
    <lineage>
        <taxon>Bacteria</taxon>
        <taxon>Pseudomonadati</taxon>
        <taxon>Pseudomonadota</taxon>
        <taxon>Alphaproteobacteria</taxon>
        <taxon>Rhodospirillales</taxon>
        <taxon>Oceanibaculaceae</taxon>
        <taxon>Oceanibaculum</taxon>
    </lineage>
</organism>
<dbReference type="EMBL" id="AMRL01000059">
    <property type="protein sequence ID" value="EKE67190.1"/>
    <property type="molecule type" value="Genomic_DNA"/>
</dbReference>
<proteinExistence type="predicted"/>
<evidence type="ECO:0000256" key="1">
    <source>
        <dbReference type="ARBA" id="ARBA00004613"/>
    </source>
</evidence>
<dbReference type="InterPro" id="IPR001343">
    <property type="entry name" value="Hemolysn_Ca-bd"/>
</dbReference>
<evidence type="ECO:0000256" key="2">
    <source>
        <dbReference type="ARBA" id="ARBA00022525"/>
    </source>
</evidence>
<keyword evidence="2" id="KW-0964">Secreted</keyword>
<protein>
    <submittedName>
        <fullName evidence="3">Allergen V5/Tpx-1 family protein</fullName>
    </submittedName>
</protein>
<dbReference type="PROSITE" id="PS00330">
    <property type="entry name" value="HEMOLYSIN_CALCIUM"/>
    <property type="match status" value="3"/>
</dbReference>
<comment type="subcellular location">
    <subcellularLocation>
        <location evidence="1">Secreted</location>
    </subcellularLocation>
</comment>
<dbReference type="InterPro" id="IPR018511">
    <property type="entry name" value="Hemolysin-typ_Ca-bd_CS"/>
</dbReference>
<sequence>MATVTGTGASDYLVGSADGDLVNGGLGNDTIRGLGGNDTLNGAEGADDIDGGDGNDWLIGSGGNDVLQGGMNADTLEGGAGNDVLRGGKGHDSIVGGDGDDTLYSGLGQDTLTGGSGADVFVLRGADANFPGALKTPTITDFVAGSDRVAIEGATDADITTALAGQTTVEGGVSFTIAGATITVKGSGLTTLSTANVVTTATVDQAPVAGQTLTLTTATDVITGGEGNDTIIGEFTGTTTVNAADQIDGGAGTDTLKLYGTPGNFPAGTKNIEVLNYVTPGNNDINLGTASAPSGVTRVQVDQVNATGGKSITTTGYNGVTLDLATLNNGSAGGALTWAASTTDTTLNLELSGYSNATAQNLTVTGAAATTLNVTTDTAASKIATLTGPATATTVNLAVGSGAALSVTSLAASAAKTVNVSGAGKATISGSDLAATVTVDASANTGGVAYTGEAGSTLTFKGGSGSDQVTAAVADLTTADALDGGAGSDALALSTAATLTSKSAAAGVNDAVNFESLVVTTGNNQVDVGFITNGIANFKTSGNATLTATNSLSTTTYTVDNSAGNTGTLSIGNKVGEISTALTLDAGSAPAAKTLTSLTLAGATSVSLVSTGTGTGAANVITTLANADNSVITITGSKDLTITNAIAGTATGSKV</sequence>
<gene>
    <name evidence="3" type="ORF">P24_18799</name>
</gene>
<reference evidence="3 4" key="1">
    <citation type="journal article" date="2012" name="J. Bacteriol.">
        <title>Genome Sequence of Oceanibaculum indicum Type Strain P24.</title>
        <authorList>
            <person name="Lai Q."/>
            <person name="Shao Z."/>
        </authorList>
    </citation>
    <scope>NUCLEOTIDE SEQUENCE [LARGE SCALE GENOMIC DNA]</scope>
    <source>
        <strain evidence="3 4">P24</strain>
    </source>
</reference>
<accession>K2JPP5</accession>
<dbReference type="Pfam" id="PF00353">
    <property type="entry name" value="HemolysinCabind"/>
    <property type="match status" value="4"/>
</dbReference>
<dbReference type="GO" id="GO:0005576">
    <property type="term" value="C:extracellular region"/>
    <property type="evidence" value="ECO:0007669"/>
    <property type="project" value="UniProtKB-SubCell"/>
</dbReference>
<name>K2JPP5_9PROT</name>
<dbReference type="InterPro" id="IPR011049">
    <property type="entry name" value="Serralysin-like_metalloprot_C"/>
</dbReference>
<comment type="caution">
    <text evidence="3">The sequence shown here is derived from an EMBL/GenBank/DDBJ whole genome shotgun (WGS) entry which is preliminary data.</text>
</comment>
<dbReference type="eggNOG" id="COG2931">
    <property type="taxonomic scope" value="Bacteria"/>
</dbReference>
<dbReference type="Gene3D" id="2.150.10.10">
    <property type="entry name" value="Serralysin-like metalloprotease, C-terminal"/>
    <property type="match status" value="1"/>
</dbReference>
<dbReference type="PANTHER" id="PTHR38340:SF1">
    <property type="entry name" value="S-LAYER PROTEIN"/>
    <property type="match status" value="1"/>
</dbReference>
<dbReference type="Proteomes" id="UP000006746">
    <property type="component" value="Unassembled WGS sequence"/>
</dbReference>
<dbReference type="STRING" id="1207063.P24_18799"/>
<dbReference type="GO" id="GO:0005509">
    <property type="term" value="F:calcium ion binding"/>
    <property type="evidence" value="ECO:0007669"/>
    <property type="project" value="InterPro"/>
</dbReference>
<evidence type="ECO:0000313" key="3">
    <source>
        <dbReference type="EMBL" id="EKE67190.1"/>
    </source>
</evidence>
<dbReference type="SUPFAM" id="SSF51120">
    <property type="entry name" value="beta-Roll"/>
    <property type="match status" value="1"/>
</dbReference>
<dbReference type="InterPro" id="IPR050557">
    <property type="entry name" value="RTX_toxin/Mannuronan_C5-epim"/>
</dbReference>
<keyword evidence="4" id="KW-1185">Reference proteome</keyword>
<evidence type="ECO:0000313" key="4">
    <source>
        <dbReference type="Proteomes" id="UP000006746"/>
    </source>
</evidence>
<dbReference type="AlphaFoldDB" id="K2JPP5"/>
<feature type="non-terminal residue" evidence="3">
    <location>
        <position position="655"/>
    </location>
</feature>
<dbReference type="PRINTS" id="PR00313">
    <property type="entry name" value="CABNDNGRPT"/>
</dbReference>